<feature type="compositionally biased region" description="Low complexity" evidence="4">
    <location>
        <begin position="325"/>
        <end position="334"/>
    </location>
</feature>
<dbReference type="PROSITE" id="PS52050">
    <property type="entry name" value="WYL"/>
    <property type="match status" value="1"/>
</dbReference>
<proteinExistence type="predicted"/>
<evidence type="ECO:0000256" key="4">
    <source>
        <dbReference type="SAM" id="MobiDB-lite"/>
    </source>
</evidence>
<dbReference type="InterPro" id="IPR026881">
    <property type="entry name" value="WYL_dom"/>
</dbReference>
<dbReference type="EMBL" id="BAAAQN010000083">
    <property type="protein sequence ID" value="GAA2061512.1"/>
    <property type="molecule type" value="Genomic_DNA"/>
</dbReference>
<keyword evidence="3" id="KW-0804">Transcription</keyword>
<keyword evidence="2" id="KW-0238">DNA-binding</keyword>
<dbReference type="PROSITE" id="PS00894">
    <property type="entry name" value="HTH_DEOR_1"/>
    <property type="match status" value="1"/>
</dbReference>
<protein>
    <submittedName>
        <fullName evidence="6">YafY family protein</fullName>
    </submittedName>
</protein>
<feature type="region of interest" description="Disordered" evidence="4">
    <location>
        <begin position="318"/>
        <end position="391"/>
    </location>
</feature>
<dbReference type="PANTHER" id="PTHR34580">
    <property type="match status" value="1"/>
</dbReference>
<evidence type="ECO:0000256" key="2">
    <source>
        <dbReference type="ARBA" id="ARBA00023125"/>
    </source>
</evidence>
<dbReference type="InterPro" id="IPR013196">
    <property type="entry name" value="HTH_11"/>
</dbReference>
<evidence type="ECO:0000313" key="6">
    <source>
        <dbReference type="EMBL" id="GAA2061512.1"/>
    </source>
</evidence>
<dbReference type="Pfam" id="PF25583">
    <property type="entry name" value="WCX"/>
    <property type="match status" value="1"/>
</dbReference>
<evidence type="ECO:0000259" key="5">
    <source>
        <dbReference type="PROSITE" id="PS51000"/>
    </source>
</evidence>
<accession>A0ABP5H507</accession>
<name>A0ABP5H507_9ACTN</name>
<comment type="caution">
    <text evidence="6">The sequence shown here is derived from an EMBL/GenBank/DDBJ whole genome shotgun (WGS) entry which is preliminary data.</text>
</comment>
<dbReference type="Gene3D" id="1.10.10.10">
    <property type="entry name" value="Winged helix-like DNA-binding domain superfamily/Winged helix DNA-binding domain"/>
    <property type="match status" value="1"/>
</dbReference>
<reference evidence="7" key="1">
    <citation type="journal article" date="2019" name="Int. J. Syst. Evol. Microbiol.">
        <title>The Global Catalogue of Microorganisms (GCM) 10K type strain sequencing project: providing services to taxonomists for standard genome sequencing and annotation.</title>
        <authorList>
            <consortium name="The Broad Institute Genomics Platform"/>
            <consortium name="The Broad Institute Genome Sequencing Center for Infectious Disease"/>
            <person name="Wu L."/>
            <person name="Ma J."/>
        </authorList>
    </citation>
    <scope>NUCLEOTIDE SEQUENCE [LARGE SCALE GENOMIC DNA]</scope>
    <source>
        <strain evidence="7">JCM 16014</strain>
    </source>
</reference>
<dbReference type="InterPro" id="IPR001034">
    <property type="entry name" value="DeoR_HTH"/>
</dbReference>
<dbReference type="InterPro" id="IPR036390">
    <property type="entry name" value="WH_DNA-bd_sf"/>
</dbReference>
<dbReference type="InterPro" id="IPR051534">
    <property type="entry name" value="CBASS_pafABC_assoc_protein"/>
</dbReference>
<feature type="domain" description="HTH deoR-type" evidence="5">
    <location>
        <begin position="4"/>
        <end position="59"/>
    </location>
</feature>
<keyword evidence="7" id="KW-1185">Reference proteome</keyword>
<dbReference type="Pfam" id="PF08279">
    <property type="entry name" value="HTH_11"/>
    <property type="match status" value="1"/>
</dbReference>
<feature type="compositionally biased region" description="Polar residues" evidence="4">
    <location>
        <begin position="355"/>
        <end position="371"/>
    </location>
</feature>
<dbReference type="Proteomes" id="UP001500751">
    <property type="component" value="Unassembled WGS sequence"/>
</dbReference>
<dbReference type="InterPro" id="IPR036388">
    <property type="entry name" value="WH-like_DNA-bd_sf"/>
</dbReference>
<keyword evidence="1" id="KW-0805">Transcription regulation</keyword>
<dbReference type="InterPro" id="IPR057727">
    <property type="entry name" value="WCX_dom"/>
</dbReference>
<dbReference type="Pfam" id="PF13280">
    <property type="entry name" value="WYL"/>
    <property type="match status" value="1"/>
</dbReference>
<dbReference type="SUPFAM" id="SSF46785">
    <property type="entry name" value="Winged helix' DNA-binding domain"/>
    <property type="match status" value="1"/>
</dbReference>
<sequence>MLQTSARLLRLLSLLQSRPDWPGGELAERLEVTPRTVRRDVDRLRDLGYPVESAPGTAGGYRLGVGAALPPLLLDDDEAVAVAVGLRGAAAGWLTGIEETSLRALSKIEQILPSRLRHRVDSVQTAIMLLPGDCPVVDAALLIALAGACRAHEGVRFRYRDQTRRVEPYRVVRAGRNWYLLAYDLDRDDWRTFRVDRVGGPIQPGARFTPRPEPDGDAVTYLSDAITRAPYRYQATILFHAPVKDVAAGTTPTAGRLEARDENSCFYYTGAEALDTIAVYIALKGFEFEVIDPPELRDYIAALAARMDRAVASTVAQPVAEAGDEPAPGAEPIAKLGAEPVAEPATDSAAEPATDSATEPGTGQDAKQISEQVGEPIAEPIAEQVAEPIPA</sequence>
<dbReference type="InterPro" id="IPR018356">
    <property type="entry name" value="Tscrpt_reg_HTH_DeoR_CS"/>
</dbReference>
<dbReference type="PANTHER" id="PTHR34580:SF3">
    <property type="entry name" value="PROTEIN PAFB"/>
    <property type="match status" value="1"/>
</dbReference>
<gene>
    <name evidence="6" type="ORF">GCM10009839_85700</name>
</gene>
<evidence type="ECO:0000256" key="3">
    <source>
        <dbReference type="ARBA" id="ARBA00023163"/>
    </source>
</evidence>
<evidence type="ECO:0000313" key="7">
    <source>
        <dbReference type="Proteomes" id="UP001500751"/>
    </source>
</evidence>
<organism evidence="6 7">
    <name type="scientific">Catenulispora yoronensis</name>
    <dbReference type="NCBI Taxonomy" id="450799"/>
    <lineage>
        <taxon>Bacteria</taxon>
        <taxon>Bacillati</taxon>
        <taxon>Actinomycetota</taxon>
        <taxon>Actinomycetes</taxon>
        <taxon>Catenulisporales</taxon>
        <taxon>Catenulisporaceae</taxon>
        <taxon>Catenulispora</taxon>
    </lineage>
</organism>
<evidence type="ECO:0000256" key="1">
    <source>
        <dbReference type="ARBA" id="ARBA00023015"/>
    </source>
</evidence>
<dbReference type="PROSITE" id="PS51000">
    <property type="entry name" value="HTH_DEOR_2"/>
    <property type="match status" value="1"/>
</dbReference>